<dbReference type="Proteomes" id="UP000754883">
    <property type="component" value="Unassembled WGS sequence"/>
</dbReference>
<evidence type="ECO:0000313" key="3">
    <source>
        <dbReference type="Proteomes" id="UP000754883"/>
    </source>
</evidence>
<dbReference type="Gene3D" id="1.25.40.10">
    <property type="entry name" value="Tetratricopeptide repeat domain"/>
    <property type="match status" value="1"/>
</dbReference>
<evidence type="ECO:0000313" key="2">
    <source>
        <dbReference type="EMBL" id="CAG9998255.1"/>
    </source>
</evidence>
<keyword evidence="3" id="KW-1185">Reference proteome</keyword>
<accession>A0A9N9UT44</accession>
<sequence>MAEAKLNQIDELADQVSMKSIRDMEVNELDQILQLADLISNYVGEDGSDPDPILRSYQRTNALIDKYRITHDRKNSTLEECLSWWQIVLRVPPEDEITRLWLVFAHSIYLGRRLVRTEDVTLLHEFMKYLQQVIDHRDAYSTIFPRLTLHLGIMFEYKYFRSGEQSDFEKARSLLSEAQGTSEDEQEAAFRVLIDLYDESFIRSESELHRDESLRLRKKRSDMGLESVGVFRIDQLVKENLDRFSVRQSIEDIEKAMEICLAACKLVPQDDFDYPDWLYWLSFYTLKCFQRTGVISLAQIAHQAILKALNITDQEHADYPKYLVQISEVLSDLYLETNDTESLDDAIQFNEQALSIVSEGHWLWHDALFNRSILLGHRYTSKGALADLNESISLGEQLLASNDDAPRSDVFLSMAKTIHHKYERTDSSLDLENAIKFAKRSIEELRPDDSGKLSCFALLSKLLLSQSQLYGSYHNVEEAVEYAHQALQYFEGNEIRKCNYLLSYIKAMLEKYSMQTYNGIEDKSPGPEIDDIVAISLNAMKNLPDAHSLKSSLWLVLGHLFLCKLVRASHAIDWQKPFGQTWANASVSYIRCLVIPGAQWTRIEAATHLVNTGLAYDSRVTAGMLGILLVQEFQAQLFTLKDKQHWASQILGLASDTAAAMMGYEREQAQAHREVSHLGMGWLALATLSRGRGMVLSSIKGRNLHSMDVEESNSELGKTSSNAHMKLMDQICHGLESTLPGEAKPDHVQSTDKDKHRGEVYVDDLVNDILGIPELDYFLNVPRRSDILEAAKSGPIVVLNLSVQCLEGCDIFIITQSHLKVLHLKDIEYDAIRYWALSGEKIWSQQCLTWLWDTTIMDALGFTQPPDNDHWPHVTWIPTGVMSKFPFHASGRHESGGHDTVMDRVVSSYGTSVQTLVTSRLQAPVVSTPVEALLVAMSNTPGHSTLPYAANEVCEIEKTFKRTSVNAAQVRGYKEDIKSRLSNCNIFQFAGHGYTDYVDPSKSHLCLEDKNSPLSVAELFELNMDQGAHFLAYLSACGTGRVREEKFLDESIHLISAFQVLGFRHVIGTLWEVQDETCMDIARLTYQVIRDESMTDKSVSRRLHKATKRLRDEWLAEYSNRSLDRRAAMILSAEEGISNLNLQERGDDAREGRDMMPLEDNWGQSSPPPWIAYVHYGV</sequence>
<dbReference type="Pfam" id="PF12770">
    <property type="entry name" value="CHAT"/>
    <property type="match status" value="1"/>
</dbReference>
<comment type="caution">
    <text evidence="2">The sequence shown here is derived from an EMBL/GenBank/DDBJ whole genome shotgun (WGS) entry which is preliminary data.</text>
</comment>
<gene>
    <name evidence="2" type="ORF">CBYS24578_00003551</name>
</gene>
<dbReference type="OrthoDB" id="5148314at2759"/>
<dbReference type="EMBL" id="CABFNO020001546">
    <property type="protein sequence ID" value="CAG9998255.1"/>
    <property type="molecule type" value="Genomic_DNA"/>
</dbReference>
<dbReference type="InterPro" id="IPR024983">
    <property type="entry name" value="CHAT_dom"/>
</dbReference>
<evidence type="ECO:0000259" key="1">
    <source>
        <dbReference type="Pfam" id="PF12770"/>
    </source>
</evidence>
<proteinExistence type="predicted"/>
<reference evidence="2" key="1">
    <citation type="submission" date="2021-10" db="EMBL/GenBank/DDBJ databases">
        <authorList>
            <person name="Piombo E."/>
        </authorList>
    </citation>
    <scope>NUCLEOTIDE SEQUENCE</scope>
</reference>
<name>A0A9N9UT44_9HYPO</name>
<feature type="domain" description="CHAT" evidence="1">
    <location>
        <begin position="846"/>
        <end position="1113"/>
    </location>
</feature>
<protein>
    <recommendedName>
        <fullName evidence="1">CHAT domain-containing protein</fullName>
    </recommendedName>
</protein>
<dbReference type="AlphaFoldDB" id="A0A9N9UT44"/>
<organism evidence="2 3">
    <name type="scientific">Clonostachys byssicola</name>
    <dbReference type="NCBI Taxonomy" id="160290"/>
    <lineage>
        <taxon>Eukaryota</taxon>
        <taxon>Fungi</taxon>
        <taxon>Dikarya</taxon>
        <taxon>Ascomycota</taxon>
        <taxon>Pezizomycotina</taxon>
        <taxon>Sordariomycetes</taxon>
        <taxon>Hypocreomycetidae</taxon>
        <taxon>Hypocreales</taxon>
        <taxon>Bionectriaceae</taxon>
        <taxon>Clonostachys</taxon>
    </lineage>
</organism>
<dbReference type="InterPro" id="IPR011990">
    <property type="entry name" value="TPR-like_helical_dom_sf"/>
</dbReference>